<keyword evidence="6 7" id="KW-0961">Cell wall biogenesis/degradation</keyword>
<feature type="binding site" evidence="7">
    <location>
        <begin position="12"/>
        <end position="13"/>
    </location>
    <ligand>
        <name>substrate</name>
    </ligand>
</feature>
<evidence type="ECO:0000256" key="6">
    <source>
        <dbReference type="ARBA" id="ARBA00023316"/>
    </source>
</evidence>
<feature type="active site" description="Proton donor/acceptor" evidence="7">
    <location>
        <position position="75"/>
    </location>
</feature>
<feature type="binding site" evidence="7">
    <location>
        <begin position="76"/>
        <end position="77"/>
    </location>
    <ligand>
        <name>substrate</name>
    </ligand>
</feature>
<dbReference type="OrthoDB" id="9801055at2"/>
<comment type="function">
    <text evidence="7">Provides the (R)-glutamate required for cell wall biosynthesis.</text>
</comment>
<dbReference type="Proteomes" id="UP000005947">
    <property type="component" value="Unassembled WGS sequence"/>
</dbReference>
<dbReference type="RefSeq" id="WP_006302153.1">
    <property type="nucleotide sequence ID" value="NZ_ACGK02000001.1"/>
</dbReference>
<keyword evidence="3 7" id="KW-0133">Cell shape</keyword>
<dbReference type="PANTHER" id="PTHR21198">
    <property type="entry name" value="GLUTAMATE RACEMASE"/>
    <property type="match status" value="1"/>
</dbReference>
<dbReference type="InterPro" id="IPR018187">
    <property type="entry name" value="Asp/Glu_racemase_AS_1"/>
</dbReference>
<reference evidence="8 9" key="1">
    <citation type="submission" date="2011-02" db="EMBL/GenBank/DDBJ databases">
        <authorList>
            <person name="Muzny D."/>
            <person name="Qin X."/>
            <person name="Buhay C."/>
            <person name="Dugan-Rocha S."/>
            <person name="Ding Y."/>
            <person name="Chen G."/>
            <person name="Hawes A."/>
            <person name="Holder M."/>
            <person name="Jhangiani S."/>
            <person name="Johnson A."/>
            <person name="Khan Z."/>
            <person name="Li Z."/>
            <person name="Liu W."/>
            <person name="Liu X."/>
            <person name="Perez L."/>
            <person name="Shen H."/>
            <person name="Wang Q."/>
            <person name="Watt J."/>
            <person name="Xi L."/>
            <person name="Xin Y."/>
            <person name="Zhou J."/>
            <person name="Deng J."/>
            <person name="Jiang H."/>
            <person name="Liu Y."/>
            <person name="Qu J."/>
            <person name="Song X.-Z."/>
            <person name="Zhang L."/>
            <person name="Villasana D."/>
            <person name="Johnson A."/>
            <person name="Liu J."/>
            <person name="Liyanage D."/>
            <person name="Lorensuhewa L."/>
            <person name="Robinson T."/>
            <person name="Song A."/>
            <person name="Song B.-B."/>
            <person name="Dinh H."/>
            <person name="Thornton R."/>
            <person name="Coyle M."/>
            <person name="Francisco L."/>
            <person name="Jackson L."/>
            <person name="Javaid M."/>
            <person name="Korchina V."/>
            <person name="Kovar C."/>
            <person name="Mata R."/>
            <person name="Mathew T."/>
            <person name="Ngo R."/>
            <person name="Nguyen L."/>
            <person name="Nguyen N."/>
            <person name="Okwuonu G."/>
            <person name="Ongeri F."/>
            <person name="Pham C."/>
            <person name="Simmons D."/>
            <person name="Wilczek-Boney K."/>
            <person name="Hale W."/>
            <person name="Jakkamsetti A."/>
            <person name="Pham P."/>
            <person name="Ruth R."/>
            <person name="San Lucas F."/>
            <person name="Warren J."/>
            <person name="Zhang J."/>
            <person name="Zhao Z."/>
            <person name="Zhou C."/>
            <person name="Zhu D."/>
            <person name="Lee S."/>
            <person name="Bess C."/>
            <person name="Blankenburg K."/>
            <person name="Forbes L."/>
            <person name="Fu Q."/>
            <person name="Gubbala S."/>
            <person name="Hirani K."/>
            <person name="Jayaseelan J.C."/>
            <person name="Lara F."/>
            <person name="Munidasa M."/>
            <person name="Palculict T."/>
            <person name="Patil S."/>
            <person name="Pu L.-L."/>
            <person name="Saada N."/>
            <person name="Tang L."/>
            <person name="Weissenberger G."/>
            <person name="Zhu Y."/>
            <person name="Hemphill L."/>
            <person name="Shang Y."/>
            <person name="Youmans B."/>
            <person name="Ayvaz T."/>
            <person name="Ross M."/>
            <person name="Santibanez J."/>
            <person name="Aqrawi P."/>
            <person name="Gross S."/>
            <person name="Joshi V."/>
            <person name="Fowler G."/>
            <person name="Nazareth L."/>
            <person name="Reid J."/>
            <person name="Worley K."/>
            <person name="Petrosino J."/>
            <person name="Highlander S."/>
            <person name="Gibbs R."/>
        </authorList>
    </citation>
    <scope>NUCLEOTIDE SEQUENCE [LARGE SCALE GENOMIC DNA]</scope>
    <source>
        <strain evidence="8 9">DSM 15829</strain>
    </source>
</reference>
<dbReference type="NCBIfam" id="TIGR00067">
    <property type="entry name" value="glut_race"/>
    <property type="match status" value="1"/>
</dbReference>
<organism evidence="8 9">
    <name type="scientific">Fannyhessea vaginae DSM 15829</name>
    <dbReference type="NCBI Taxonomy" id="525256"/>
    <lineage>
        <taxon>Bacteria</taxon>
        <taxon>Bacillati</taxon>
        <taxon>Actinomycetota</taxon>
        <taxon>Coriobacteriia</taxon>
        <taxon>Coriobacteriales</taxon>
        <taxon>Atopobiaceae</taxon>
        <taxon>Fannyhessea</taxon>
    </lineage>
</organism>
<dbReference type="GO" id="GO:0009252">
    <property type="term" value="P:peptidoglycan biosynthetic process"/>
    <property type="evidence" value="ECO:0007669"/>
    <property type="project" value="UniProtKB-UniRule"/>
</dbReference>
<accession>F1T577</accession>
<evidence type="ECO:0000256" key="1">
    <source>
        <dbReference type="ARBA" id="ARBA00001602"/>
    </source>
</evidence>
<gene>
    <name evidence="7 8" type="primary">murI</name>
    <name evidence="8" type="ORF">HMPREF0091_10045</name>
</gene>
<dbReference type="Gene3D" id="3.40.50.1860">
    <property type="match status" value="2"/>
</dbReference>
<dbReference type="InterPro" id="IPR033134">
    <property type="entry name" value="Asp/Glu_racemase_AS_2"/>
</dbReference>
<dbReference type="UniPathway" id="UPA00219"/>
<dbReference type="PANTHER" id="PTHR21198:SF3">
    <property type="entry name" value="GLUTAMATE RACEMASE"/>
    <property type="match status" value="1"/>
</dbReference>
<evidence type="ECO:0000256" key="7">
    <source>
        <dbReference type="HAMAP-Rule" id="MF_00258"/>
    </source>
</evidence>
<comment type="similarity">
    <text evidence="7">Belongs to the aspartate/glutamate racemases family.</text>
</comment>
<feature type="binding site" evidence="7">
    <location>
        <begin position="190"/>
        <end position="191"/>
    </location>
    <ligand>
        <name>substrate</name>
    </ligand>
</feature>
<protein>
    <recommendedName>
        <fullName evidence="2 7">Glutamate racemase</fullName>
        <ecNumber evidence="2 7">5.1.1.3</ecNumber>
    </recommendedName>
</protein>
<comment type="pathway">
    <text evidence="7">Cell wall biogenesis; peptidoglycan biosynthesis.</text>
</comment>
<evidence type="ECO:0000313" key="8">
    <source>
        <dbReference type="EMBL" id="EGF23098.1"/>
    </source>
</evidence>
<feature type="binding site" evidence="7">
    <location>
        <begin position="44"/>
        <end position="45"/>
    </location>
    <ligand>
        <name>substrate</name>
    </ligand>
</feature>
<dbReference type="GO" id="GO:0071555">
    <property type="term" value="P:cell wall organization"/>
    <property type="evidence" value="ECO:0007669"/>
    <property type="project" value="UniProtKB-KW"/>
</dbReference>
<dbReference type="Pfam" id="PF01177">
    <property type="entry name" value="Asp_Glu_race"/>
    <property type="match status" value="1"/>
</dbReference>
<evidence type="ECO:0000256" key="3">
    <source>
        <dbReference type="ARBA" id="ARBA00022960"/>
    </source>
</evidence>
<dbReference type="HAMAP" id="MF_00258">
    <property type="entry name" value="Glu_racemase"/>
    <property type="match status" value="1"/>
</dbReference>
<dbReference type="InterPro" id="IPR015942">
    <property type="entry name" value="Asp/Glu/hydantoin_racemase"/>
</dbReference>
<evidence type="ECO:0000256" key="2">
    <source>
        <dbReference type="ARBA" id="ARBA00013090"/>
    </source>
</evidence>
<dbReference type="GeneID" id="93210688"/>
<dbReference type="SUPFAM" id="SSF53681">
    <property type="entry name" value="Aspartate/glutamate racemase"/>
    <property type="match status" value="2"/>
</dbReference>
<dbReference type="GO" id="GO:0008360">
    <property type="term" value="P:regulation of cell shape"/>
    <property type="evidence" value="ECO:0007669"/>
    <property type="project" value="UniProtKB-KW"/>
</dbReference>
<sequence>MSNRQGFIGVFDSGLGGISVLKKLVSQLPHEDFFYFGDTGHNPYGARSADDIFDLSKAIVDNMVCKGAKAVVIACNTATAVAAHKLRTMYPQLPLIGIEPALKQACDAHIYKHILVLATPVTLRMEKFHQLRDRMCACNSANVKISALACDGLAHRIEQGNLDAPDLDNDLRTILAPYIGSVDAVVLGCTHYPFVKDRIVSILGNPVCFDGAAGVAHHVRDVLQDRDLLNDQIERGCVTFATSAHDAHQLDLYEQFYHLPQ</sequence>
<dbReference type="EMBL" id="ACGK02000001">
    <property type="protein sequence ID" value="EGF23098.1"/>
    <property type="molecule type" value="Genomic_DNA"/>
</dbReference>
<dbReference type="EC" id="5.1.1.3" evidence="2 7"/>
<dbReference type="GO" id="GO:0008881">
    <property type="term" value="F:glutamate racemase activity"/>
    <property type="evidence" value="ECO:0007669"/>
    <property type="project" value="UniProtKB-UniRule"/>
</dbReference>
<dbReference type="InterPro" id="IPR001920">
    <property type="entry name" value="Asp/Glu_race"/>
</dbReference>
<keyword evidence="5 7" id="KW-0413">Isomerase</keyword>
<keyword evidence="9" id="KW-1185">Reference proteome</keyword>
<dbReference type="eggNOG" id="COG0796">
    <property type="taxonomic scope" value="Bacteria"/>
</dbReference>
<keyword evidence="4 7" id="KW-0573">Peptidoglycan synthesis</keyword>
<comment type="caution">
    <text evidence="8">The sequence shown here is derived from an EMBL/GenBank/DDBJ whole genome shotgun (WGS) entry which is preliminary data.</text>
</comment>
<dbReference type="AlphaFoldDB" id="F1T577"/>
<name>F1T577_9ACTN</name>
<evidence type="ECO:0000256" key="5">
    <source>
        <dbReference type="ARBA" id="ARBA00023235"/>
    </source>
</evidence>
<dbReference type="PROSITE" id="PS00923">
    <property type="entry name" value="ASP_GLU_RACEMASE_1"/>
    <property type="match status" value="1"/>
</dbReference>
<feature type="active site" description="Proton donor/acceptor" evidence="7">
    <location>
        <position position="189"/>
    </location>
</feature>
<evidence type="ECO:0000313" key="9">
    <source>
        <dbReference type="Proteomes" id="UP000005947"/>
    </source>
</evidence>
<comment type="catalytic activity">
    <reaction evidence="1 7">
        <text>L-glutamate = D-glutamate</text>
        <dbReference type="Rhea" id="RHEA:12813"/>
        <dbReference type="ChEBI" id="CHEBI:29985"/>
        <dbReference type="ChEBI" id="CHEBI:29986"/>
        <dbReference type="EC" id="5.1.1.3"/>
    </reaction>
</comment>
<dbReference type="InterPro" id="IPR004391">
    <property type="entry name" value="Glu_race"/>
</dbReference>
<evidence type="ECO:0000256" key="4">
    <source>
        <dbReference type="ARBA" id="ARBA00022984"/>
    </source>
</evidence>
<proteinExistence type="inferred from homology"/>
<dbReference type="PROSITE" id="PS00924">
    <property type="entry name" value="ASP_GLU_RACEMASE_2"/>
    <property type="match status" value="1"/>
</dbReference>